<dbReference type="InterPro" id="IPR025256">
    <property type="entry name" value="TM7S3/TM198-like_dom"/>
</dbReference>
<feature type="transmembrane region" description="Helical" evidence="8">
    <location>
        <begin position="183"/>
        <end position="205"/>
    </location>
</feature>
<evidence type="ECO:0000256" key="6">
    <source>
        <dbReference type="ARBA" id="ARBA00049737"/>
    </source>
</evidence>
<evidence type="ECO:0000259" key="10">
    <source>
        <dbReference type="Pfam" id="PF13886"/>
    </source>
</evidence>
<keyword evidence="12" id="KW-1185">Reference proteome</keyword>
<feature type="signal peptide" evidence="9">
    <location>
        <begin position="1"/>
        <end position="33"/>
    </location>
</feature>
<comment type="similarity">
    <text evidence="2">Belongs to the TMEM198 family.</text>
</comment>
<comment type="caution">
    <text evidence="11">The sequence shown here is derived from an EMBL/GenBank/DDBJ whole genome shotgun (WGS) entry which is preliminary data.</text>
</comment>
<dbReference type="EMBL" id="JAAAJA010000027">
    <property type="protein sequence ID" value="KAG0265765.1"/>
    <property type="molecule type" value="Genomic_DNA"/>
</dbReference>
<evidence type="ECO:0000256" key="7">
    <source>
        <dbReference type="SAM" id="MobiDB-lite"/>
    </source>
</evidence>
<name>A0A9P6QCR8_9FUNG</name>
<dbReference type="PANTHER" id="PTHR31247:SF5">
    <property type="entry name" value="DUF4203 DOMAIN-CONTAINING PROTEIN"/>
    <property type="match status" value="1"/>
</dbReference>
<feature type="transmembrane region" description="Helical" evidence="8">
    <location>
        <begin position="111"/>
        <end position="129"/>
    </location>
</feature>
<protein>
    <recommendedName>
        <fullName evidence="6">Transmembrane protein 198</fullName>
    </recommendedName>
</protein>
<keyword evidence="4 8" id="KW-1133">Transmembrane helix</keyword>
<feature type="compositionally biased region" description="Gly residues" evidence="7">
    <location>
        <begin position="313"/>
        <end position="324"/>
    </location>
</feature>
<dbReference type="PANTHER" id="PTHR31247">
    <property type="entry name" value="TRANSMEMBRANE PROTEIN 198 FAMILY MEMBER"/>
    <property type="match status" value="1"/>
</dbReference>
<comment type="subcellular location">
    <subcellularLocation>
        <location evidence="1">Membrane</location>
        <topology evidence="1">Multi-pass membrane protein</topology>
    </subcellularLocation>
</comment>
<evidence type="ECO:0000256" key="9">
    <source>
        <dbReference type="SAM" id="SignalP"/>
    </source>
</evidence>
<reference evidence="11" key="1">
    <citation type="journal article" date="2020" name="Fungal Divers.">
        <title>Resolving the Mortierellaceae phylogeny through synthesis of multi-gene phylogenetics and phylogenomics.</title>
        <authorList>
            <person name="Vandepol N."/>
            <person name="Liber J."/>
            <person name="Desiro A."/>
            <person name="Na H."/>
            <person name="Kennedy M."/>
            <person name="Barry K."/>
            <person name="Grigoriev I.V."/>
            <person name="Miller A.N."/>
            <person name="O'Donnell K."/>
            <person name="Stajich J.E."/>
            <person name="Bonito G."/>
        </authorList>
    </citation>
    <scope>NUCLEOTIDE SEQUENCE</scope>
    <source>
        <strain evidence="11">KOD948</strain>
    </source>
</reference>
<feature type="transmembrane region" description="Helical" evidence="8">
    <location>
        <begin position="135"/>
        <end position="153"/>
    </location>
</feature>
<dbReference type="GO" id="GO:0005886">
    <property type="term" value="C:plasma membrane"/>
    <property type="evidence" value="ECO:0007669"/>
    <property type="project" value="TreeGrafter"/>
</dbReference>
<gene>
    <name evidence="11" type="ORF">BG011_004119</name>
</gene>
<feature type="transmembrane region" description="Helical" evidence="8">
    <location>
        <begin position="160"/>
        <end position="177"/>
    </location>
</feature>
<keyword evidence="3 8" id="KW-0812">Transmembrane</keyword>
<evidence type="ECO:0000256" key="2">
    <source>
        <dbReference type="ARBA" id="ARBA00006244"/>
    </source>
</evidence>
<accession>A0A9P6QCR8</accession>
<dbReference type="Pfam" id="PF13886">
    <property type="entry name" value="TM7S3_TM198"/>
    <property type="match status" value="1"/>
</dbReference>
<evidence type="ECO:0000313" key="12">
    <source>
        <dbReference type="Proteomes" id="UP000726737"/>
    </source>
</evidence>
<evidence type="ECO:0000313" key="11">
    <source>
        <dbReference type="EMBL" id="KAG0265765.1"/>
    </source>
</evidence>
<keyword evidence="5 8" id="KW-0472">Membrane</keyword>
<keyword evidence="9" id="KW-0732">Signal</keyword>
<feature type="domain" description="TM7S3/TM198-like" evidence="10">
    <location>
        <begin position="67"/>
        <end position="247"/>
    </location>
</feature>
<feature type="transmembrane region" description="Helical" evidence="8">
    <location>
        <begin position="75"/>
        <end position="99"/>
    </location>
</feature>
<evidence type="ECO:0000256" key="1">
    <source>
        <dbReference type="ARBA" id="ARBA00004141"/>
    </source>
</evidence>
<feature type="transmembrane region" description="Helical" evidence="8">
    <location>
        <begin position="226"/>
        <end position="247"/>
    </location>
</feature>
<evidence type="ECO:0000256" key="3">
    <source>
        <dbReference type="ARBA" id="ARBA00022692"/>
    </source>
</evidence>
<evidence type="ECO:0000256" key="8">
    <source>
        <dbReference type="SAM" id="Phobius"/>
    </source>
</evidence>
<organism evidence="11 12">
    <name type="scientific">Mortierella polycephala</name>
    <dbReference type="NCBI Taxonomy" id="41804"/>
    <lineage>
        <taxon>Eukaryota</taxon>
        <taxon>Fungi</taxon>
        <taxon>Fungi incertae sedis</taxon>
        <taxon>Mucoromycota</taxon>
        <taxon>Mortierellomycotina</taxon>
        <taxon>Mortierellomycetes</taxon>
        <taxon>Mortierellales</taxon>
        <taxon>Mortierellaceae</taxon>
        <taxon>Mortierella</taxon>
    </lineage>
</organism>
<feature type="chain" id="PRO_5040212367" description="Transmembrane protein 198" evidence="9">
    <location>
        <begin position="34"/>
        <end position="407"/>
    </location>
</feature>
<dbReference type="AlphaFoldDB" id="A0A9P6QCR8"/>
<proteinExistence type="inferred from homology"/>
<sequence length="407" mass="44781">MTTISTSLTRGLFRLAFTGWILLSVWHIHVALASPLPQDSGGKDLTSYPANGTSLVDPFSTPDYLGVEVMFGYKFIRFTMLVVGFLIWASVAVMFMLIADVNSGTYQASNVYFAVWFVVGLVGAVFTFYFWHAGIILTGAYGMFVVMAIIFTAANLQNFILRYTILAVCLVVGGYLTKRHERISVILSTSVGGAYSMMFGLDMFIQTEFRATLHVILSQSTARFHPVVGTWVLIGMVPVIALFGVLWELKRHDEPMAGWWFGGDARPLPPLPGEEKKRRCFGLTLSSPRPKKISDDEPTVIIKPSKKDKRRCCGGGGGGGGGGESSTTKSRGCCIFFCCGKRQGKIPEPALPTPPTSRTPPTPPTAHLPVEKVNFGPGHETIGYTPHHKVVIQKQIREFSMEVDERW</sequence>
<dbReference type="InterPro" id="IPR040236">
    <property type="entry name" value="TMEM198"/>
</dbReference>
<dbReference type="Proteomes" id="UP000726737">
    <property type="component" value="Unassembled WGS sequence"/>
</dbReference>
<dbReference type="OrthoDB" id="102260at2759"/>
<evidence type="ECO:0000256" key="5">
    <source>
        <dbReference type="ARBA" id="ARBA00023136"/>
    </source>
</evidence>
<evidence type="ECO:0000256" key="4">
    <source>
        <dbReference type="ARBA" id="ARBA00022989"/>
    </source>
</evidence>
<feature type="region of interest" description="Disordered" evidence="7">
    <location>
        <begin position="307"/>
        <end position="326"/>
    </location>
</feature>